<comment type="caution">
    <text evidence="1">The sequence shown here is derived from an EMBL/GenBank/DDBJ whole genome shotgun (WGS) entry which is preliminary data.</text>
</comment>
<gene>
    <name evidence="1" type="ORF">G3I71_21660</name>
</gene>
<evidence type="ECO:0000313" key="1">
    <source>
        <dbReference type="EMBL" id="NEC88373.1"/>
    </source>
</evidence>
<name>A0A6B3BVG6_9ACTN</name>
<dbReference type="EMBL" id="JAAGLU010000017">
    <property type="protein sequence ID" value="NEC88373.1"/>
    <property type="molecule type" value="Genomic_DNA"/>
</dbReference>
<reference evidence="1" key="1">
    <citation type="submission" date="2020-01" db="EMBL/GenBank/DDBJ databases">
        <title>Insect and environment-associated Actinomycetes.</title>
        <authorList>
            <person name="Currrie C."/>
            <person name="Chevrette M."/>
            <person name="Carlson C."/>
            <person name="Stubbendieck R."/>
            <person name="Wendt-Pienkowski E."/>
        </authorList>
    </citation>
    <scope>NUCLEOTIDE SEQUENCE</scope>
    <source>
        <strain evidence="1">SID12501</strain>
    </source>
</reference>
<proteinExistence type="predicted"/>
<protein>
    <submittedName>
        <fullName evidence="1">Uncharacterized protein</fullName>
    </submittedName>
</protein>
<organism evidence="1">
    <name type="scientific">Streptomyces sp. SID12501</name>
    <dbReference type="NCBI Taxonomy" id="2706042"/>
    <lineage>
        <taxon>Bacteria</taxon>
        <taxon>Bacillati</taxon>
        <taxon>Actinomycetota</taxon>
        <taxon>Actinomycetes</taxon>
        <taxon>Kitasatosporales</taxon>
        <taxon>Streptomycetaceae</taxon>
        <taxon>Streptomyces</taxon>
    </lineage>
</organism>
<dbReference type="AlphaFoldDB" id="A0A6B3BVG6"/>
<accession>A0A6B3BVG6</accession>
<sequence>MFAIKVVLQPDRQAASGTAQQLCDMASERIRCDAQPGVEHVSLVASPPLLMAMTFVVAISLLEAEKLAAAAWTEWLDRIWFGGWRIASCTADLALAVWAVSEAPFQPDDGGFEVG</sequence>
<dbReference type="RefSeq" id="WP_164316490.1">
    <property type="nucleotide sequence ID" value="NZ_JAAGLU010000017.1"/>
</dbReference>